<dbReference type="InterPro" id="IPR007197">
    <property type="entry name" value="rSAM"/>
</dbReference>
<evidence type="ECO:0000256" key="1">
    <source>
        <dbReference type="ARBA" id="ARBA00001966"/>
    </source>
</evidence>
<dbReference type="SFLD" id="SFLDS00029">
    <property type="entry name" value="Radical_SAM"/>
    <property type="match status" value="1"/>
</dbReference>
<dbReference type="Pfam" id="PF04055">
    <property type="entry name" value="Radical_SAM"/>
    <property type="match status" value="1"/>
</dbReference>
<evidence type="ECO:0000256" key="3">
    <source>
        <dbReference type="ARBA" id="ARBA00022691"/>
    </source>
</evidence>
<dbReference type="PANTHER" id="PTHR43787">
    <property type="entry name" value="FEMO COFACTOR BIOSYNTHESIS PROTEIN NIFB-RELATED"/>
    <property type="match status" value="1"/>
</dbReference>
<dbReference type="RefSeq" id="WP_265265552.1">
    <property type="nucleotide sequence ID" value="NZ_JAIHOM010000084.1"/>
</dbReference>
<keyword evidence="10" id="KW-1185">Reference proteome</keyword>
<gene>
    <name evidence="9" type="ORF">K4A83_15620</name>
</gene>
<feature type="compositionally biased region" description="Polar residues" evidence="7">
    <location>
        <begin position="206"/>
        <end position="218"/>
    </location>
</feature>
<dbReference type="PROSITE" id="PS51918">
    <property type="entry name" value="RADICAL_SAM"/>
    <property type="match status" value="1"/>
</dbReference>
<dbReference type="SFLD" id="SFLDG01083">
    <property type="entry name" value="Uncharacterised_Radical_SAM_Su"/>
    <property type="match status" value="1"/>
</dbReference>
<evidence type="ECO:0000313" key="9">
    <source>
        <dbReference type="EMBL" id="MCW6037690.1"/>
    </source>
</evidence>
<reference evidence="9 10" key="1">
    <citation type="submission" date="2021-08" db="EMBL/GenBank/DDBJ databases">
        <title>Draft genome sequence of Spirulina subsalsa with high tolerance to salinity and hype-accumulation of phycocyanin.</title>
        <authorList>
            <person name="Pei H."/>
            <person name="Jiang L."/>
        </authorList>
    </citation>
    <scope>NUCLEOTIDE SEQUENCE [LARGE SCALE GENOMIC DNA]</scope>
    <source>
        <strain evidence="9 10">FACHB-351</strain>
    </source>
</reference>
<accession>A0ABT3L9N9</accession>
<keyword evidence="6" id="KW-0411">Iron-sulfur</keyword>
<dbReference type="InterPro" id="IPR013785">
    <property type="entry name" value="Aldolase_TIM"/>
</dbReference>
<evidence type="ECO:0000256" key="4">
    <source>
        <dbReference type="ARBA" id="ARBA00022723"/>
    </source>
</evidence>
<evidence type="ECO:0000256" key="6">
    <source>
        <dbReference type="ARBA" id="ARBA00023014"/>
    </source>
</evidence>
<dbReference type="EMBL" id="JAIHOM010000084">
    <property type="protein sequence ID" value="MCW6037690.1"/>
    <property type="molecule type" value="Genomic_DNA"/>
</dbReference>
<keyword evidence="3" id="KW-0949">S-adenosyl-L-methionine</keyword>
<keyword evidence="4" id="KW-0479">Metal-binding</keyword>
<keyword evidence="2" id="KW-0004">4Fe-4S</keyword>
<dbReference type="Gene3D" id="3.20.20.70">
    <property type="entry name" value="Aldolase class I"/>
    <property type="match status" value="1"/>
</dbReference>
<comment type="cofactor">
    <cofactor evidence="1">
        <name>[4Fe-4S] cluster</name>
        <dbReference type="ChEBI" id="CHEBI:49883"/>
    </cofactor>
</comment>
<evidence type="ECO:0000256" key="7">
    <source>
        <dbReference type="SAM" id="MobiDB-lite"/>
    </source>
</evidence>
<dbReference type="SUPFAM" id="SSF102114">
    <property type="entry name" value="Radical SAM enzymes"/>
    <property type="match status" value="1"/>
</dbReference>
<feature type="region of interest" description="Disordered" evidence="7">
    <location>
        <begin position="206"/>
        <end position="225"/>
    </location>
</feature>
<dbReference type="Proteomes" id="UP001526426">
    <property type="component" value="Unassembled WGS sequence"/>
</dbReference>
<protein>
    <submittedName>
        <fullName evidence="9">Radical SAM protein</fullName>
    </submittedName>
</protein>
<name>A0ABT3L9N9_9CYAN</name>
<dbReference type="PANTHER" id="PTHR43787:SF11">
    <property type="entry name" value="UPF0026 PROTEIN SLR1464"/>
    <property type="match status" value="1"/>
</dbReference>
<keyword evidence="5" id="KW-0408">Iron</keyword>
<evidence type="ECO:0000256" key="2">
    <source>
        <dbReference type="ARBA" id="ARBA00022485"/>
    </source>
</evidence>
<evidence type="ECO:0000256" key="5">
    <source>
        <dbReference type="ARBA" id="ARBA00023004"/>
    </source>
</evidence>
<feature type="domain" description="Radical SAM core" evidence="8">
    <location>
        <begin position="17"/>
        <end position="243"/>
    </location>
</feature>
<sequence length="266" mass="28959">MQSQTMPAFSPVYGPVTSWRYGTSLGIDPIGLRSTCSFNCVYCQLGEIENHTAQRGVYVPTGEILADLKDYAPWLVDVITLSGSGEPTLASNLGDILGEIKTLTHCPTLVLTNGTLLGDPEVCEALGQADQVSVKVDGLTDEAIQRVNRPVAGFNFQDFVAGLQGFRGRYQGKLGVQTMVLMPWSASMIEEYSQWMKALGPDEIQLNTPTRPKPQQRQLEGRGNHRLEDCGYPVQRLKCVPGEILSAIASQVAALTDIPVKSYPLT</sequence>
<organism evidence="9 10">
    <name type="scientific">Spirulina subsalsa FACHB-351</name>
    <dbReference type="NCBI Taxonomy" id="234711"/>
    <lineage>
        <taxon>Bacteria</taxon>
        <taxon>Bacillati</taxon>
        <taxon>Cyanobacteriota</taxon>
        <taxon>Cyanophyceae</taxon>
        <taxon>Spirulinales</taxon>
        <taxon>Spirulinaceae</taxon>
        <taxon>Spirulina</taxon>
    </lineage>
</organism>
<comment type="caution">
    <text evidence="9">The sequence shown here is derived from an EMBL/GenBank/DDBJ whole genome shotgun (WGS) entry which is preliminary data.</text>
</comment>
<dbReference type="InterPro" id="IPR058240">
    <property type="entry name" value="rSAM_sf"/>
</dbReference>
<evidence type="ECO:0000259" key="8">
    <source>
        <dbReference type="PROSITE" id="PS51918"/>
    </source>
</evidence>
<proteinExistence type="predicted"/>
<evidence type="ECO:0000313" key="10">
    <source>
        <dbReference type="Proteomes" id="UP001526426"/>
    </source>
</evidence>
<dbReference type="InterPro" id="IPR040084">
    <property type="entry name" value="GTPase_Obg"/>
</dbReference>
<dbReference type="CDD" id="cd01335">
    <property type="entry name" value="Radical_SAM"/>
    <property type="match status" value="1"/>
</dbReference>